<dbReference type="PANTHER" id="PTHR47765:SF2">
    <property type="entry name" value="EXONUCLEASE MUT-7 HOMOLOG"/>
    <property type="match status" value="1"/>
</dbReference>
<dbReference type="PANTHER" id="PTHR47765">
    <property type="entry name" value="3'-5' EXONUCLEASE DOMAIN-CONTAINING PROTEIN"/>
    <property type="match status" value="1"/>
</dbReference>
<feature type="compositionally biased region" description="Basic and acidic residues" evidence="1">
    <location>
        <begin position="840"/>
        <end position="857"/>
    </location>
</feature>
<dbReference type="RefSeq" id="XP_014681234.1">
    <property type="nucleotide sequence ID" value="XM_014825748.1"/>
</dbReference>
<dbReference type="Proteomes" id="UP000695022">
    <property type="component" value="Unplaced"/>
</dbReference>
<evidence type="ECO:0000313" key="3">
    <source>
        <dbReference type="Proteomes" id="UP000695022"/>
    </source>
</evidence>
<proteinExistence type="predicted"/>
<gene>
    <name evidence="4 5" type="primary">LOC106821095</name>
</gene>
<evidence type="ECO:0000256" key="1">
    <source>
        <dbReference type="SAM" id="MobiDB-lite"/>
    </source>
</evidence>
<keyword evidence="4 5" id="KW-0269">Exonuclease</keyword>
<dbReference type="RefSeq" id="XP_014681233.1">
    <property type="nucleotide sequence ID" value="XM_014825747.1"/>
</dbReference>
<protein>
    <submittedName>
        <fullName evidence="4 5">Exonuclease mut-7 homolog</fullName>
    </submittedName>
</protein>
<organism evidence="3 4">
    <name type="scientific">Priapulus caudatus</name>
    <name type="common">Priapulid worm</name>
    <dbReference type="NCBI Taxonomy" id="37621"/>
    <lineage>
        <taxon>Eukaryota</taxon>
        <taxon>Metazoa</taxon>
        <taxon>Ecdysozoa</taxon>
        <taxon>Scalidophora</taxon>
        <taxon>Priapulida</taxon>
        <taxon>Priapulimorpha</taxon>
        <taxon>Priapulimorphida</taxon>
        <taxon>Priapulidae</taxon>
        <taxon>Priapulus</taxon>
    </lineage>
</organism>
<dbReference type="GeneID" id="106821095"/>
<feature type="domain" description="3'-5' exonuclease" evidence="2">
    <location>
        <begin position="429"/>
        <end position="630"/>
    </location>
</feature>
<keyword evidence="4 5" id="KW-0378">Hydrolase</keyword>
<dbReference type="Pfam" id="PF01612">
    <property type="entry name" value="DNA_pol_A_exo1"/>
    <property type="match status" value="1"/>
</dbReference>
<keyword evidence="4 5" id="KW-0540">Nuclease</keyword>
<dbReference type="InterPro" id="IPR036397">
    <property type="entry name" value="RNaseH_sf"/>
</dbReference>
<sequence length="937" mass="105821">MADWEDRRNEGGKPPRIPSAKAGYRFDKRDVTVQPPGRNYDRGHASMDDLPGNGKPHLVRRPEIKQPGNFLPHEMFPEGPEWVANLQMLWAKDKKKSVATIATYLSQIFDTVENPFLAAIYLTETPADYFPGRWNSLSTMVMNAFENWIRPKKDQYKHYLTEEIQRMAFALANRNGLVLLKFVVQAFELKNCAFSCEDIEDMLNRKMYKEASLVITALDLQRYFNLREVALPLILQDRAPLAEAYVRDYKDLQVSFVSILDELCAKTVNFDDIIREMDVPVACVQRQKVNRKGLNKLASKLIKLFNIPIESCPNICHMRNLGSLKYALYKHYVEGSMTKENLQEMIEESVGENPLLHEELITLLVGFGDSARAAWWARRLRVPHDTLPSSVRLATKELGEWCDGADDDGAARDATDTRYLQLKLSLESVYYIDTVEQLRQAVEFLSQHATVVGLDAEWKPSIGTKKERMSLLQIATRDKCFLLDLVALPDTTTDSDWEDFVKRIFCNEKILKLGFAFDTDLSMLSKSFPSTKEHLMGMRRVVDIFTLNNELKKACPDLHVNSHTPAGDGVSVQYRGLSELVYQCLGRPLDKREQYSNWERRPLRKSQLVYAVLDACCLLEVYDVLIARAQQRNLDVDLEPAISSGWATKRTKIEKNQAKLKEYGSIPKEYMIALDPHRAAVRAHDFRVVVDTMLQGLGRQLRRCGVDVCILNNNDYHDVAAKIAQAEGRVVLTMGEPYQSLRNHVGEGMCMSVTPGPLQEQVVQVLRQYNVTLTPEDIFSRCQVCNGGEYVHIPGDVMRRLWQRKMQLLAAGEHAANEEPEYTGKFARKLRRAVHVNTHDGDRADDVGRHGDDRGAAVEDGGEASGGSMMALDGHTIDCDAVTVNGAVSLKVAAVPQGIVDKVGLFDCCVTCGKVYWDGSHFGKVCAQFADALELTK</sequence>
<dbReference type="InterPro" id="IPR002782">
    <property type="entry name" value="Mut7-C_RNAse_dom"/>
</dbReference>
<dbReference type="Pfam" id="PF01927">
    <property type="entry name" value="Mut7-C"/>
    <property type="match status" value="1"/>
</dbReference>
<dbReference type="GO" id="GO:0004527">
    <property type="term" value="F:exonuclease activity"/>
    <property type="evidence" value="ECO:0007669"/>
    <property type="project" value="UniProtKB-KW"/>
</dbReference>
<feature type="compositionally biased region" description="Basic and acidic residues" evidence="1">
    <location>
        <begin position="1"/>
        <end position="13"/>
    </location>
</feature>
<dbReference type="InterPro" id="IPR012337">
    <property type="entry name" value="RNaseH-like_sf"/>
</dbReference>
<dbReference type="InterPro" id="IPR002562">
    <property type="entry name" value="3'-5'_exonuclease_dom"/>
</dbReference>
<keyword evidence="3" id="KW-1185">Reference proteome</keyword>
<evidence type="ECO:0000313" key="5">
    <source>
        <dbReference type="RefSeq" id="XP_014681234.1"/>
    </source>
</evidence>
<feature type="region of interest" description="Disordered" evidence="1">
    <location>
        <begin position="840"/>
        <end position="864"/>
    </location>
</feature>
<feature type="region of interest" description="Disordered" evidence="1">
    <location>
        <begin position="1"/>
        <end position="55"/>
    </location>
</feature>
<dbReference type="Gene3D" id="3.30.420.10">
    <property type="entry name" value="Ribonuclease H-like superfamily/Ribonuclease H"/>
    <property type="match status" value="1"/>
</dbReference>
<evidence type="ECO:0000259" key="2">
    <source>
        <dbReference type="SMART" id="SM00474"/>
    </source>
</evidence>
<dbReference type="SMART" id="SM00474">
    <property type="entry name" value="35EXOc"/>
    <property type="match status" value="1"/>
</dbReference>
<accession>A0ABM1F9W2</accession>
<name>A0ABM1F9W2_PRICU</name>
<dbReference type="SUPFAM" id="SSF53098">
    <property type="entry name" value="Ribonuclease H-like"/>
    <property type="match status" value="1"/>
</dbReference>
<dbReference type="InterPro" id="IPR052408">
    <property type="entry name" value="Exonuclease_MUT-7-like"/>
</dbReference>
<reference evidence="4 5" key="1">
    <citation type="submission" date="2025-05" db="UniProtKB">
        <authorList>
            <consortium name="RefSeq"/>
        </authorList>
    </citation>
    <scope>IDENTIFICATION</scope>
</reference>
<evidence type="ECO:0000313" key="4">
    <source>
        <dbReference type="RefSeq" id="XP_014681233.1"/>
    </source>
</evidence>